<dbReference type="InterPro" id="IPR027417">
    <property type="entry name" value="P-loop_NTPase"/>
</dbReference>
<dbReference type="PANTHER" id="PTHR10799">
    <property type="entry name" value="SNF2/RAD54 HELICASE FAMILY"/>
    <property type="match status" value="1"/>
</dbReference>
<feature type="domain" description="Helicase C-terminal" evidence="3">
    <location>
        <begin position="437"/>
        <end position="619"/>
    </location>
</feature>
<dbReference type="InterPro" id="IPR014001">
    <property type="entry name" value="Helicase_ATP-bd"/>
</dbReference>
<dbReference type="GO" id="GO:0004386">
    <property type="term" value="F:helicase activity"/>
    <property type="evidence" value="ECO:0007669"/>
    <property type="project" value="UniProtKB-KW"/>
</dbReference>
<dbReference type="PROSITE" id="PS51192">
    <property type="entry name" value="HELICASE_ATP_BIND_1"/>
    <property type="match status" value="1"/>
</dbReference>
<dbReference type="Pfam" id="PF00271">
    <property type="entry name" value="Helicase_C"/>
    <property type="match status" value="1"/>
</dbReference>
<keyword evidence="4" id="KW-0378">Hydrolase</keyword>
<organism evidence="4">
    <name type="scientific">Gaeavirus sp</name>
    <dbReference type="NCBI Taxonomy" id="2487767"/>
    <lineage>
        <taxon>Viruses</taxon>
        <taxon>Varidnaviria</taxon>
        <taxon>Bamfordvirae</taxon>
        <taxon>Nucleocytoviricota</taxon>
        <taxon>Megaviricetes</taxon>
        <taxon>Imitervirales</taxon>
        <taxon>Mimiviridae</taxon>
        <taxon>Klosneuvirinae</taxon>
    </lineage>
</organism>
<protein>
    <submittedName>
        <fullName evidence="4">DEAD/SNF2-like helicase</fullName>
    </submittedName>
</protein>
<feature type="domain" description="Helicase ATP-binding" evidence="2">
    <location>
        <begin position="61"/>
        <end position="230"/>
    </location>
</feature>
<proteinExistence type="predicted"/>
<keyword evidence="4" id="KW-0347">Helicase</keyword>
<dbReference type="Gene3D" id="3.40.50.10810">
    <property type="entry name" value="Tandem AAA-ATPase domain"/>
    <property type="match status" value="1"/>
</dbReference>
<feature type="coiled-coil region" evidence="1">
    <location>
        <begin position="302"/>
        <end position="329"/>
    </location>
</feature>
<keyword evidence="1" id="KW-0175">Coiled coil</keyword>
<dbReference type="SUPFAM" id="SSF52540">
    <property type="entry name" value="P-loop containing nucleoside triphosphate hydrolases"/>
    <property type="match status" value="2"/>
</dbReference>
<keyword evidence="4" id="KW-0547">Nucleotide-binding</keyword>
<keyword evidence="4" id="KW-0067">ATP-binding</keyword>
<dbReference type="Pfam" id="PF00176">
    <property type="entry name" value="SNF2-rel_dom"/>
    <property type="match status" value="1"/>
</dbReference>
<name>A0A3G4ZZN2_9VIRU</name>
<dbReference type="Gene3D" id="3.40.50.300">
    <property type="entry name" value="P-loop containing nucleotide triphosphate hydrolases"/>
    <property type="match status" value="1"/>
</dbReference>
<dbReference type="InterPro" id="IPR038718">
    <property type="entry name" value="SNF2-like_sf"/>
</dbReference>
<evidence type="ECO:0000313" key="4">
    <source>
        <dbReference type="EMBL" id="AYV80368.1"/>
    </source>
</evidence>
<evidence type="ECO:0000259" key="2">
    <source>
        <dbReference type="PROSITE" id="PS51192"/>
    </source>
</evidence>
<reference evidence="4" key="1">
    <citation type="submission" date="2018-10" db="EMBL/GenBank/DDBJ databases">
        <title>Hidden diversity of soil giant viruses.</title>
        <authorList>
            <person name="Schulz F."/>
            <person name="Alteio L."/>
            <person name="Goudeau D."/>
            <person name="Ryan E.M."/>
            <person name="Malmstrom R.R."/>
            <person name="Blanchard J."/>
            <person name="Woyke T."/>
        </authorList>
    </citation>
    <scope>NUCLEOTIDE SEQUENCE</scope>
    <source>
        <strain evidence="4">GAV1</strain>
    </source>
</reference>
<dbReference type="SMART" id="SM00487">
    <property type="entry name" value="DEXDc"/>
    <property type="match status" value="1"/>
</dbReference>
<dbReference type="InterPro" id="IPR001650">
    <property type="entry name" value="Helicase_C-like"/>
</dbReference>
<accession>A0A3G4ZZN2</accession>
<evidence type="ECO:0000256" key="1">
    <source>
        <dbReference type="SAM" id="Coils"/>
    </source>
</evidence>
<gene>
    <name evidence="4" type="ORF">Gaeavirus41_2</name>
</gene>
<dbReference type="PROSITE" id="PS51194">
    <property type="entry name" value="HELICASE_CTER"/>
    <property type="match status" value="1"/>
</dbReference>
<sequence length="778" mass="91132">MENINNYPNLRINGRIFPLWVLHNFKNYKLPEIIRQDNTDPCSVKTKLELRKYQEFIAAYLDYKSPYHDILLYHGLGSGKTGTMINVYNALYNATSGWNVFLLIKASLHDNPWEKELQRWLSKQDYDHRYSNIIWIHYDSPFADTEFMDSIKKTDSSLKNMYIIDEAHNFISNVYSNLTQKKGKRAINIYDYILQDKRENQSTRVILLSGTPSINRPFELALLFNLLRPDTFPKSEVLFEQYYVENSVMPTINPKTKNLFQRRIMGLVSYYIGATPDLYASQTINFVDVKMSKYQTEIYEYFEEIENLMAKKNRELSRSNETYRSYTRQASNFVFPPIDEIVTGEGRPRPSKFKIGEREMELLLKTKDTEKIKSTLSSQSQAYFKMLTKFSETFDNLLQEIHTKELDAKHNITHDIQKFSAYELFDDYNEKETTKSELLKLMIQCSGKYVNIIFNLTKSTGPVLIYSNYVLVEGLDMLKIYLKYFGYSNYKEAPEYYGYAEFHNGISRPERKETIKTEIDPINKNGKLVKIVMFSPAGAEGISLANIRQVHIMEPYWHEVRVTQMIGRAIRACSHADLPLKERHVNVYRYKSIKHNIKIKETTQNQIVTTTKIKIEDPITLKTVDFDIEKLARSKNNLIQTFLDAIKEVAIDCELFKNHNMMSTKYRCFQFNEVSLFDKNIGPAYKEDILEDMKIENGLNSTKTIVIKVKALKINGIINDDKTNIKPYWYNPDSSVVYDYDLHYPIGKIKQDLDNMPLKVDKDTYHIELIHIPLIKAI</sequence>
<dbReference type="EMBL" id="MK072239">
    <property type="protein sequence ID" value="AYV80368.1"/>
    <property type="molecule type" value="Genomic_DNA"/>
</dbReference>
<dbReference type="GO" id="GO:0005524">
    <property type="term" value="F:ATP binding"/>
    <property type="evidence" value="ECO:0007669"/>
    <property type="project" value="InterPro"/>
</dbReference>
<evidence type="ECO:0000259" key="3">
    <source>
        <dbReference type="PROSITE" id="PS51194"/>
    </source>
</evidence>
<dbReference type="InterPro" id="IPR000330">
    <property type="entry name" value="SNF2_N"/>
</dbReference>